<evidence type="ECO:0000256" key="4">
    <source>
        <dbReference type="ARBA" id="ARBA00022777"/>
    </source>
</evidence>
<keyword evidence="5 7" id="KW-0067">ATP-binding</keyword>
<evidence type="ECO:0000256" key="2">
    <source>
        <dbReference type="ARBA" id="ARBA00022679"/>
    </source>
</evidence>
<evidence type="ECO:0000313" key="12">
    <source>
        <dbReference type="WBParaSite" id="SMUV_0000968201-mRNA-1"/>
    </source>
</evidence>
<evidence type="ECO:0000256" key="6">
    <source>
        <dbReference type="ARBA" id="ARBA00023137"/>
    </source>
</evidence>
<dbReference type="WBParaSite" id="SMUV_0000968201-mRNA-1">
    <property type="protein sequence ID" value="SMUV_0000968201-mRNA-1"/>
    <property type="gene ID" value="SMUV_0000968201"/>
</dbReference>
<dbReference type="Proteomes" id="UP000046393">
    <property type="component" value="Unplaced"/>
</dbReference>
<keyword evidence="2" id="KW-0808">Transferase</keyword>
<dbReference type="InterPro" id="IPR017441">
    <property type="entry name" value="Protein_kinase_ATP_BS"/>
</dbReference>
<feature type="domain" description="CRIB" evidence="10">
    <location>
        <begin position="462"/>
        <end position="476"/>
    </location>
</feature>
<sequence>MPRTEQRRRKVSCDRIYSGNTIMGKLKKKLLKSPASYTLFILSLFGLELIVLTFFICVLIKEEPKKAEVVKVDEDQHVIPLERIELGRELGKGEFGSVCQAVWTNSSGERIQVAVKCINTAKVLSNSSNFIQEAAIMYKMKHENVVRLYGVVLDTEKVMLVSELAAYRSLLECLQNLFLRSTFFIDVLCEFCIQIASGMKYLAAKRLIHRDLAARNVLVFAPNKVKIGDFGLSRLLGAGEYYYRGSSNEGTKLPVAWCAPESINFLRFTSASDVWSFGVTLYELFSYGKTPWAGLSGSQILSAVDYPRNERLPCPEFCPADYYKLMQQCWAYKAEERPTFSAILDQLNEISPQSVITVTVCNDGVCDHLQYEKYEVIIVLDKQPSAYPDGYYWMGCTRNGCKGLFRPTNTVARLGAENPCKTFRIYSALHDGGSIVDKDKNKTDKEKDKCDKDKKKKKKVIISEPQNDLRHTCHIGIDGTSFGIIPVLL</sequence>
<dbReference type="SUPFAM" id="SSF56112">
    <property type="entry name" value="Protein kinase-like (PK-like)"/>
    <property type="match status" value="1"/>
</dbReference>
<accession>A0A0N5AXK3</accession>
<evidence type="ECO:0000256" key="8">
    <source>
        <dbReference type="SAM" id="Phobius"/>
    </source>
</evidence>
<dbReference type="FunFam" id="1.10.510.10:FF:000521">
    <property type="entry name" value="Tyrosine-protein kinase pr2"/>
    <property type="match status" value="1"/>
</dbReference>
<dbReference type="InterPro" id="IPR020635">
    <property type="entry name" value="Tyr_kinase_cat_dom"/>
</dbReference>
<dbReference type="Gene3D" id="3.30.200.20">
    <property type="entry name" value="Phosphorylase Kinase, domain 1"/>
    <property type="match status" value="1"/>
</dbReference>
<evidence type="ECO:0000256" key="7">
    <source>
        <dbReference type="PROSITE-ProRule" id="PRU10141"/>
    </source>
</evidence>
<dbReference type="PROSITE" id="PS00109">
    <property type="entry name" value="PROTEIN_KINASE_TYR"/>
    <property type="match status" value="1"/>
</dbReference>
<keyword evidence="11" id="KW-1185">Reference proteome</keyword>
<feature type="domain" description="Protein kinase" evidence="9">
    <location>
        <begin position="84"/>
        <end position="356"/>
    </location>
</feature>
<dbReference type="InterPro" id="IPR001245">
    <property type="entry name" value="Ser-Thr/Tyr_kinase_cat_dom"/>
</dbReference>
<keyword evidence="8" id="KW-0812">Transmembrane</keyword>
<feature type="transmembrane region" description="Helical" evidence="8">
    <location>
        <begin position="35"/>
        <end position="56"/>
    </location>
</feature>
<dbReference type="STRING" id="451379.A0A0N5AXK3"/>
<dbReference type="Pfam" id="PF07714">
    <property type="entry name" value="PK_Tyr_Ser-Thr"/>
    <property type="match status" value="1"/>
</dbReference>
<dbReference type="EC" id="2.7.10.2" evidence="1"/>
<evidence type="ECO:0000256" key="5">
    <source>
        <dbReference type="ARBA" id="ARBA00022840"/>
    </source>
</evidence>
<dbReference type="PANTHER" id="PTHR24418">
    <property type="entry name" value="TYROSINE-PROTEIN KINASE"/>
    <property type="match status" value="1"/>
</dbReference>
<evidence type="ECO:0000313" key="11">
    <source>
        <dbReference type="Proteomes" id="UP000046393"/>
    </source>
</evidence>
<evidence type="ECO:0000259" key="9">
    <source>
        <dbReference type="PROSITE" id="PS50011"/>
    </source>
</evidence>
<evidence type="ECO:0000259" key="10">
    <source>
        <dbReference type="PROSITE" id="PS50108"/>
    </source>
</evidence>
<keyword evidence="4" id="KW-0418">Kinase</keyword>
<keyword evidence="8" id="KW-0472">Membrane</keyword>
<protein>
    <recommendedName>
        <fullName evidence="1">non-specific protein-tyrosine kinase</fullName>
        <ecNumber evidence="1">2.7.10.2</ecNumber>
    </recommendedName>
</protein>
<proteinExistence type="predicted"/>
<organism evidence="11 12">
    <name type="scientific">Syphacia muris</name>
    <dbReference type="NCBI Taxonomy" id="451379"/>
    <lineage>
        <taxon>Eukaryota</taxon>
        <taxon>Metazoa</taxon>
        <taxon>Ecdysozoa</taxon>
        <taxon>Nematoda</taxon>
        <taxon>Chromadorea</taxon>
        <taxon>Rhabditida</taxon>
        <taxon>Spirurina</taxon>
        <taxon>Oxyuridomorpha</taxon>
        <taxon>Oxyuroidea</taxon>
        <taxon>Oxyuridae</taxon>
        <taxon>Syphacia</taxon>
    </lineage>
</organism>
<keyword evidence="6" id="KW-0829">Tyrosine-protein kinase</keyword>
<dbReference type="Gene3D" id="1.10.510.10">
    <property type="entry name" value="Transferase(Phosphotransferase) domain 1"/>
    <property type="match status" value="1"/>
</dbReference>
<dbReference type="InterPro" id="IPR008266">
    <property type="entry name" value="Tyr_kinase_AS"/>
</dbReference>
<dbReference type="InterPro" id="IPR050198">
    <property type="entry name" value="Non-receptor_tyrosine_kinases"/>
</dbReference>
<dbReference type="AlphaFoldDB" id="A0A0N5AXK3"/>
<feature type="binding site" evidence="7">
    <location>
        <position position="116"/>
    </location>
    <ligand>
        <name>ATP</name>
        <dbReference type="ChEBI" id="CHEBI:30616"/>
    </ligand>
</feature>
<evidence type="ECO:0000256" key="1">
    <source>
        <dbReference type="ARBA" id="ARBA00011903"/>
    </source>
</evidence>
<dbReference type="GO" id="GO:0004715">
    <property type="term" value="F:non-membrane spanning protein tyrosine kinase activity"/>
    <property type="evidence" value="ECO:0007669"/>
    <property type="project" value="UniProtKB-EC"/>
</dbReference>
<dbReference type="SMART" id="SM00219">
    <property type="entry name" value="TyrKc"/>
    <property type="match status" value="1"/>
</dbReference>
<dbReference type="PROSITE" id="PS50011">
    <property type="entry name" value="PROTEIN_KINASE_DOM"/>
    <property type="match status" value="1"/>
</dbReference>
<dbReference type="PROSITE" id="PS00107">
    <property type="entry name" value="PROTEIN_KINASE_ATP"/>
    <property type="match status" value="1"/>
</dbReference>
<dbReference type="InterPro" id="IPR000095">
    <property type="entry name" value="CRIB_dom"/>
</dbReference>
<keyword evidence="8" id="KW-1133">Transmembrane helix</keyword>
<dbReference type="PROSITE" id="PS50108">
    <property type="entry name" value="CRIB"/>
    <property type="match status" value="1"/>
</dbReference>
<evidence type="ECO:0000256" key="3">
    <source>
        <dbReference type="ARBA" id="ARBA00022741"/>
    </source>
</evidence>
<dbReference type="PRINTS" id="PR00109">
    <property type="entry name" value="TYRKINASE"/>
</dbReference>
<dbReference type="InterPro" id="IPR011009">
    <property type="entry name" value="Kinase-like_dom_sf"/>
</dbReference>
<reference evidence="12" key="1">
    <citation type="submission" date="2017-02" db="UniProtKB">
        <authorList>
            <consortium name="WormBaseParasite"/>
        </authorList>
    </citation>
    <scope>IDENTIFICATION</scope>
</reference>
<name>A0A0N5AXK3_9BILA</name>
<keyword evidence="3 7" id="KW-0547">Nucleotide-binding</keyword>
<dbReference type="GO" id="GO:0005524">
    <property type="term" value="F:ATP binding"/>
    <property type="evidence" value="ECO:0007669"/>
    <property type="project" value="UniProtKB-UniRule"/>
</dbReference>
<dbReference type="InterPro" id="IPR000719">
    <property type="entry name" value="Prot_kinase_dom"/>
</dbReference>